<dbReference type="InterPro" id="IPR036908">
    <property type="entry name" value="RlpA-like_sf"/>
</dbReference>
<reference evidence="3" key="1">
    <citation type="submission" date="2022-11" db="EMBL/GenBank/DDBJ databases">
        <authorList>
            <person name="Hyden B.L."/>
            <person name="Feng K."/>
            <person name="Yates T."/>
            <person name="Jawdy S."/>
            <person name="Smart L.B."/>
            <person name="Muchero W."/>
        </authorList>
    </citation>
    <scope>NUCLEOTIDE SEQUENCE</scope>
    <source>
        <tissue evidence="3">Shoot tip</tissue>
    </source>
</reference>
<sequence>MVSITITVIVLSLLGNEIGSVLGDIGTATSYEPPYLPTKCNGNREDQFPPGNLFVSVSEGLWDNGAACGRRYRLRCLSGNNKPCKDGTVDVRVVDLCRKSPCPSTILLSSDAFSAVSSSPTSKINQC</sequence>
<dbReference type="InterPro" id="IPR009009">
    <property type="entry name" value="RlpA-like_DPBB"/>
</dbReference>
<dbReference type="OrthoDB" id="587249at2759"/>
<keyword evidence="4" id="KW-1185">Reference proteome</keyword>
<dbReference type="AlphaFoldDB" id="A0A9Q0V8J4"/>
<gene>
    <name evidence="3" type="ORF">OIU85_017602</name>
</gene>
<dbReference type="Pfam" id="PF03330">
    <property type="entry name" value="DPBB_1"/>
    <property type="match status" value="1"/>
</dbReference>
<comment type="caution">
    <text evidence="3">The sequence shown here is derived from an EMBL/GenBank/DDBJ whole genome shotgun (WGS) entry which is preliminary data.</text>
</comment>
<evidence type="ECO:0000313" key="4">
    <source>
        <dbReference type="Proteomes" id="UP001151529"/>
    </source>
</evidence>
<feature type="chain" id="PRO_5040432384" evidence="1">
    <location>
        <begin position="24"/>
        <end position="127"/>
    </location>
</feature>
<dbReference type="Gene3D" id="2.40.40.10">
    <property type="entry name" value="RlpA-like domain"/>
    <property type="match status" value="1"/>
</dbReference>
<dbReference type="CDD" id="cd22269">
    <property type="entry name" value="DPBB_EG45-like"/>
    <property type="match status" value="1"/>
</dbReference>
<keyword evidence="1" id="KW-0732">Signal</keyword>
<dbReference type="InterPro" id="IPR007112">
    <property type="entry name" value="Expansin/allergen_DPBB_dom"/>
</dbReference>
<feature type="signal peptide" evidence="1">
    <location>
        <begin position="1"/>
        <end position="23"/>
    </location>
</feature>
<dbReference type="PROSITE" id="PS50842">
    <property type="entry name" value="EXPANSIN_EG45"/>
    <property type="match status" value="1"/>
</dbReference>
<reference evidence="3" key="2">
    <citation type="journal article" date="2023" name="Int. J. Mol. Sci.">
        <title>De Novo Assembly and Annotation of 11 Diverse Shrub Willow (Salix) Genomes Reveals Novel Gene Organization in Sex-Linked Regions.</title>
        <authorList>
            <person name="Hyden B."/>
            <person name="Feng K."/>
            <person name="Yates T.B."/>
            <person name="Jawdy S."/>
            <person name="Cereghino C."/>
            <person name="Smart L.B."/>
            <person name="Muchero W."/>
        </authorList>
    </citation>
    <scope>NUCLEOTIDE SEQUENCE [LARGE SCALE GENOMIC DNA]</scope>
    <source>
        <tissue evidence="3">Shoot tip</tissue>
    </source>
</reference>
<dbReference type="PANTHER" id="PTHR47480:SF6">
    <property type="entry name" value="EXPANSIN-LIKE EG45 DOMAIN-CONTAINING PROTEIN"/>
    <property type="match status" value="1"/>
</dbReference>
<dbReference type="Proteomes" id="UP001151529">
    <property type="component" value="Chromosome 6"/>
</dbReference>
<organism evidence="3 4">
    <name type="scientific">Salix viminalis</name>
    <name type="common">Common osier</name>
    <name type="synonym">Basket willow</name>
    <dbReference type="NCBI Taxonomy" id="40686"/>
    <lineage>
        <taxon>Eukaryota</taxon>
        <taxon>Viridiplantae</taxon>
        <taxon>Streptophyta</taxon>
        <taxon>Embryophyta</taxon>
        <taxon>Tracheophyta</taxon>
        <taxon>Spermatophyta</taxon>
        <taxon>Magnoliopsida</taxon>
        <taxon>eudicotyledons</taxon>
        <taxon>Gunneridae</taxon>
        <taxon>Pentapetalae</taxon>
        <taxon>rosids</taxon>
        <taxon>fabids</taxon>
        <taxon>Malpighiales</taxon>
        <taxon>Salicaceae</taxon>
        <taxon>Saliceae</taxon>
        <taxon>Salix</taxon>
    </lineage>
</organism>
<evidence type="ECO:0000313" key="3">
    <source>
        <dbReference type="EMBL" id="KAJ6743676.1"/>
    </source>
</evidence>
<evidence type="ECO:0000256" key="1">
    <source>
        <dbReference type="SAM" id="SignalP"/>
    </source>
</evidence>
<feature type="domain" description="Expansin-like EG45" evidence="2">
    <location>
        <begin position="26"/>
        <end position="127"/>
    </location>
</feature>
<accession>A0A9Q0V8J4</accession>
<evidence type="ECO:0000259" key="2">
    <source>
        <dbReference type="PROSITE" id="PS50842"/>
    </source>
</evidence>
<dbReference type="SUPFAM" id="SSF50685">
    <property type="entry name" value="Barwin-like endoglucanases"/>
    <property type="match status" value="1"/>
</dbReference>
<protein>
    <submittedName>
        <fullName evidence="3">EG45-LIKE DOMAIN CONTAINING PROTEIN</fullName>
    </submittedName>
</protein>
<dbReference type="PANTHER" id="PTHR47480">
    <property type="entry name" value="EG45-LIKE DOMAIN CONTAINING PROTEIN"/>
    <property type="match status" value="1"/>
</dbReference>
<proteinExistence type="predicted"/>
<name>A0A9Q0V8J4_SALVM</name>
<dbReference type="EMBL" id="JAPFFL010000002">
    <property type="protein sequence ID" value="KAJ6743676.1"/>
    <property type="molecule type" value="Genomic_DNA"/>
</dbReference>